<dbReference type="OrthoDB" id="2687452at2759"/>
<evidence type="ECO:0000256" key="3">
    <source>
        <dbReference type="ARBA" id="ARBA00022771"/>
    </source>
</evidence>
<evidence type="ECO:0000256" key="5">
    <source>
        <dbReference type="PROSITE-ProRule" id="PRU00042"/>
    </source>
</evidence>
<evidence type="ECO:0000256" key="1">
    <source>
        <dbReference type="ARBA" id="ARBA00022723"/>
    </source>
</evidence>
<protein>
    <recommendedName>
        <fullName evidence="7">C2H2-type domain-containing protein</fullName>
    </recommendedName>
</protein>
<dbReference type="Gene3D" id="3.30.160.60">
    <property type="entry name" value="Classic Zinc Finger"/>
    <property type="match status" value="1"/>
</dbReference>
<dbReference type="EMBL" id="BMAV01006851">
    <property type="protein sequence ID" value="GFY49148.1"/>
    <property type="molecule type" value="Genomic_DNA"/>
</dbReference>
<dbReference type="PANTHER" id="PTHR24403">
    <property type="entry name" value="ZINC FINGER PROTEIN"/>
    <property type="match status" value="1"/>
</dbReference>
<evidence type="ECO:0000256" key="6">
    <source>
        <dbReference type="SAM" id="MobiDB-lite"/>
    </source>
</evidence>
<dbReference type="Pfam" id="PF00096">
    <property type="entry name" value="zf-C2H2"/>
    <property type="match status" value="2"/>
</dbReference>
<dbReference type="InterPro" id="IPR036236">
    <property type="entry name" value="Znf_C2H2_sf"/>
</dbReference>
<dbReference type="SUPFAM" id="SSF57667">
    <property type="entry name" value="beta-beta-alpha zinc fingers"/>
    <property type="match status" value="1"/>
</dbReference>
<dbReference type="AlphaFoldDB" id="A0A8X6X8Q4"/>
<dbReference type="InterPro" id="IPR050688">
    <property type="entry name" value="Zinc_finger/UBP_domain"/>
</dbReference>
<dbReference type="Proteomes" id="UP000886998">
    <property type="component" value="Unassembled WGS sequence"/>
</dbReference>
<evidence type="ECO:0000313" key="9">
    <source>
        <dbReference type="Proteomes" id="UP000886998"/>
    </source>
</evidence>
<name>A0A8X6X8Q4_9ARAC</name>
<keyword evidence="1" id="KW-0479">Metal-binding</keyword>
<feature type="domain" description="C2H2-type" evidence="7">
    <location>
        <begin position="35"/>
        <end position="62"/>
    </location>
</feature>
<gene>
    <name evidence="8" type="ORF">TNIN_469881</name>
</gene>
<dbReference type="GO" id="GO:0005634">
    <property type="term" value="C:nucleus"/>
    <property type="evidence" value="ECO:0007669"/>
    <property type="project" value="TreeGrafter"/>
</dbReference>
<accession>A0A8X6X8Q4</accession>
<dbReference type="GO" id="GO:0045944">
    <property type="term" value="P:positive regulation of transcription by RNA polymerase II"/>
    <property type="evidence" value="ECO:0007669"/>
    <property type="project" value="TreeGrafter"/>
</dbReference>
<organism evidence="8 9">
    <name type="scientific">Trichonephila inaurata madagascariensis</name>
    <dbReference type="NCBI Taxonomy" id="2747483"/>
    <lineage>
        <taxon>Eukaryota</taxon>
        <taxon>Metazoa</taxon>
        <taxon>Ecdysozoa</taxon>
        <taxon>Arthropoda</taxon>
        <taxon>Chelicerata</taxon>
        <taxon>Arachnida</taxon>
        <taxon>Araneae</taxon>
        <taxon>Araneomorphae</taxon>
        <taxon>Entelegynae</taxon>
        <taxon>Araneoidea</taxon>
        <taxon>Nephilidae</taxon>
        <taxon>Trichonephila</taxon>
        <taxon>Trichonephila inaurata</taxon>
    </lineage>
</organism>
<dbReference type="InterPro" id="IPR013087">
    <property type="entry name" value="Znf_C2H2_type"/>
</dbReference>
<evidence type="ECO:0000313" key="8">
    <source>
        <dbReference type="EMBL" id="GFY49148.1"/>
    </source>
</evidence>
<proteinExistence type="predicted"/>
<dbReference type="SMART" id="SM00355">
    <property type="entry name" value="ZnF_C2H2"/>
    <property type="match status" value="2"/>
</dbReference>
<feature type="region of interest" description="Disordered" evidence="6">
    <location>
        <begin position="70"/>
        <end position="114"/>
    </location>
</feature>
<keyword evidence="3 5" id="KW-0863">Zinc-finger</keyword>
<keyword evidence="2" id="KW-0677">Repeat</keyword>
<feature type="domain" description="C2H2-type" evidence="7">
    <location>
        <begin position="7"/>
        <end position="35"/>
    </location>
</feature>
<sequence>MKKNGVFQCVDCSKKFVRQSDLKRHIDTVHSTEKIVCEFCDTSFTRKDNFLKHLKNKSCERKLENEEGKRKRVDLSVSSRKKKTQLSTSAENSTAVPENSTTSPEHSDAVPETSTAVPEKIFLLPKESDSAFQKAYKTFDLPNNDNSLGIKEFLLLRKEETIFIFRNELKTYKAFKVSKWVHCIYSKETDAGKMIKNAEFKTPNNEVLQETNLTRLYDNMSEKIEKESEDFEAEWLKEMYPSALSIEIISDVEFSRRLVESRSDKLRQVQS</sequence>
<feature type="compositionally biased region" description="Polar residues" evidence="6">
    <location>
        <begin position="85"/>
        <end position="104"/>
    </location>
</feature>
<keyword evidence="9" id="KW-1185">Reference proteome</keyword>
<evidence type="ECO:0000256" key="2">
    <source>
        <dbReference type="ARBA" id="ARBA00022737"/>
    </source>
</evidence>
<dbReference type="PANTHER" id="PTHR24403:SF67">
    <property type="entry name" value="FI01116P-RELATED"/>
    <property type="match status" value="1"/>
</dbReference>
<dbReference type="PROSITE" id="PS00028">
    <property type="entry name" value="ZINC_FINGER_C2H2_1"/>
    <property type="match status" value="1"/>
</dbReference>
<comment type="caution">
    <text evidence="8">The sequence shown here is derived from an EMBL/GenBank/DDBJ whole genome shotgun (WGS) entry which is preliminary data.</text>
</comment>
<reference evidence="8" key="1">
    <citation type="submission" date="2020-08" db="EMBL/GenBank/DDBJ databases">
        <title>Multicomponent nature underlies the extraordinary mechanical properties of spider dragline silk.</title>
        <authorList>
            <person name="Kono N."/>
            <person name="Nakamura H."/>
            <person name="Mori M."/>
            <person name="Yoshida Y."/>
            <person name="Ohtoshi R."/>
            <person name="Malay A.D."/>
            <person name="Moran D.A.P."/>
            <person name="Tomita M."/>
            <person name="Numata K."/>
            <person name="Arakawa K."/>
        </authorList>
    </citation>
    <scope>NUCLEOTIDE SEQUENCE</scope>
</reference>
<dbReference type="GO" id="GO:0008270">
    <property type="term" value="F:zinc ion binding"/>
    <property type="evidence" value="ECO:0007669"/>
    <property type="project" value="UniProtKB-KW"/>
</dbReference>
<evidence type="ECO:0000259" key="7">
    <source>
        <dbReference type="PROSITE" id="PS50157"/>
    </source>
</evidence>
<evidence type="ECO:0000256" key="4">
    <source>
        <dbReference type="ARBA" id="ARBA00022833"/>
    </source>
</evidence>
<dbReference type="PROSITE" id="PS50157">
    <property type="entry name" value="ZINC_FINGER_C2H2_2"/>
    <property type="match status" value="2"/>
</dbReference>
<keyword evidence="4" id="KW-0862">Zinc</keyword>